<dbReference type="AlphaFoldDB" id="A0A927H7R7"/>
<dbReference type="InterPro" id="IPR013525">
    <property type="entry name" value="ABC2_TM"/>
</dbReference>
<dbReference type="InterPro" id="IPR023908">
    <property type="entry name" value="xxxLxxG_rpt"/>
</dbReference>
<dbReference type="NCBIfam" id="TIGR03061">
    <property type="entry name" value="pip_yhgE_Nterm"/>
    <property type="match status" value="1"/>
</dbReference>
<name>A0A927H7R7_9BACL</name>
<proteinExistence type="predicted"/>
<evidence type="ECO:0000256" key="5">
    <source>
        <dbReference type="SAM" id="Phobius"/>
    </source>
</evidence>
<evidence type="ECO:0000313" key="8">
    <source>
        <dbReference type="Proteomes" id="UP000632125"/>
    </source>
</evidence>
<dbReference type="InterPro" id="IPR051328">
    <property type="entry name" value="T7SS_ABC-Transporter"/>
</dbReference>
<accession>A0A927H7R7</accession>
<dbReference type="Proteomes" id="UP000632125">
    <property type="component" value="Unassembled WGS sequence"/>
</dbReference>
<keyword evidence="8" id="KW-1185">Reference proteome</keyword>
<dbReference type="Gene3D" id="3.40.1710.10">
    <property type="entry name" value="abc type-2 transporter like domain"/>
    <property type="match status" value="1"/>
</dbReference>
<dbReference type="Pfam" id="PF12698">
    <property type="entry name" value="ABC2_membrane_3"/>
    <property type="match status" value="1"/>
</dbReference>
<comment type="caution">
    <text evidence="7">The sequence shown here is derived from an EMBL/GenBank/DDBJ whole genome shotgun (WGS) entry which is preliminary data.</text>
</comment>
<evidence type="ECO:0000259" key="6">
    <source>
        <dbReference type="Pfam" id="PF12698"/>
    </source>
</evidence>
<keyword evidence="2 5" id="KW-0812">Transmembrane</keyword>
<feature type="domain" description="ABC-2 type transporter transmembrane" evidence="6">
    <location>
        <begin position="28"/>
        <end position="164"/>
    </location>
</feature>
<dbReference type="EMBL" id="JACXIY010000029">
    <property type="protein sequence ID" value="MBD2871310.1"/>
    <property type="molecule type" value="Genomic_DNA"/>
</dbReference>
<keyword evidence="3 5" id="KW-1133">Transmembrane helix</keyword>
<evidence type="ECO:0000256" key="4">
    <source>
        <dbReference type="ARBA" id="ARBA00023136"/>
    </source>
</evidence>
<dbReference type="PANTHER" id="PTHR43077">
    <property type="entry name" value="TRANSPORT PERMEASE YVFS-RELATED"/>
    <property type="match status" value="1"/>
</dbReference>
<evidence type="ECO:0000256" key="3">
    <source>
        <dbReference type="ARBA" id="ARBA00022989"/>
    </source>
</evidence>
<keyword evidence="4 5" id="KW-0472">Membrane</keyword>
<evidence type="ECO:0000313" key="7">
    <source>
        <dbReference type="EMBL" id="MBD2871310.1"/>
    </source>
</evidence>
<evidence type="ECO:0000256" key="2">
    <source>
        <dbReference type="ARBA" id="ARBA00022692"/>
    </source>
</evidence>
<dbReference type="GO" id="GO:0140359">
    <property type="term" value="F:ABC-type transporter activity"/>
    <property type="evidence" value="ECO:0007669"/>
    <property type="project" value="InterPro"/>
</dbReference>
<reference evidence="7" key="1">
    <citation type="submission" date="2020-09" db="EMBL/GenBank/DDBJ databases">
        <title>A novel bacterium of genus Paenibacillus, isolated from South China Sea.</title>
        <authorList>
            <person name="Huang H."/>
            <person name="Mo K."/>
            <person name="Hu Y."/>
        </authorList>
    </citation>
    <scope>NUCLEOTIDE SEQUENCE</scope>
    <source>
        <strain evidence="7">IB182493</strain>
    </source>
</reference>
<dbReference type="RefSeq" id="WP_190865001.1">
    <property type="nucleotide sequence ID" value="NZ_JACXIY010000029.1"/>
</dbReference>
<dbReference type="GO" id="GO:0016020">
    <property type="term" value="C:membrane"/>
    <property type="evidence" value="ECO:0007669"/>
    <property type="project" value="UniProtKB-SubCell"/>
</dbReference>
<protein>
    <submittedName>
        <fullName evidence="7">DUF3533 domain-containing protein</fullName>
    </submittedName>
</protein>
<sequence>MKFRGIKQFGAELSGIARNKMLLVSVVGVLMIPVMYSSMFLCAFWDPYGHLDKMPVAVVNADAGYVYKEETMHIGDDFEEQLKENKAFDWHFVSKEEAESGLADHRYYMAIEIPADFSEKTTTLTTDEPSPAQLTYLANESYNFLASQIGSKAVDTMKAELNKEVTAAYARTVFGQMEELADGIGQASDGAGDIADGAGKAQDGAELVRVNLAKLVSGSLTLREGAAELAGGGRELAAGSAELADGASALAGGLAQL</sequence>
<dbReference type="PANTHER" id="PTHR43077:SF5">
    <property type="entry name" value="PHAGE INFECTION PROTEIN"/>
    <property type="match status" value="1"/>
</dbReference>
<organism evidence="7 8">
    <name type="scientific">Paenibacillus arenilitoris</name>
    <dbReference type="NCBI Taxonomy" id="2772299"/>
    <lineage>
        <taxon>Bacteria</taxon>
        <taxon>Bacillati</taxon>
        <taxon>Bacillota</taxon>
        <taxon>Bacilli</taxon>
        <taxon>Bacillales</taxon>
        <taxon>Paenibacillaceae</taxon>
        <taxon>Paenibacillus</taxon>
    </lineage>
</organism>
<feature type="transmembrane region" description="Helical" evidence="5">
    <location>
        <begin position="21"/>
        <end position="45"/>
    </location>
</feature>
<evidence type="ECO:0000256" key="1">
    <source>
        <dbReference type="ARBA" id="ARBA00004141"/>
    </source>
</evidence>
<dbReference type="InterPro" id="IPR017500">
    <property type="entry name" value="Phage_infect_YhgE_N"/>
</dbReference>
<feature type="non-terminal residue" evidence="7">
    <location>
        <position position="257"/>
    </location>
</feature>
<gene>
    <name evidence="7" type="ORF">IDH41_22240</name>
</gene>
<dbReference type="NCBIfam" id="TIGR03057">
    <property type="entry name" value="xxxLxxG_by_4"/>
    <property type="match status" value="1"/>
</dbReference>
<comment type="subcellular location">
    <subcellularLocation>
        <location evidence="1">Membrane</location>
        <topology evidence="1">Multi-pass membrane protein</topology>
    </subcellularLocation>
</comment>